<sequence length="345" mass="37862">MNFRQAMEYQAQFCENSGAPITARVCRALAEAIDSKSATGARALGWTGNYIADAVPLRLVAPFHFLFRKGSCVALDPLFRGEDCDDVAAIHRAIAEHDAEILPWLDGPPQTNEAARSATFMAALLVLADRFGHEFELFEIGSSAGLNLLIDRYRYDLGGVSVGPADSRIVIRPEWKGPPPPNASIRISSLQGVDIAPIDVRDAAAAERLLAYVWIDQKDRFARTEAAIEMIKADGPHLEKGDAADFVEASLSKPQTGETTRVLLHSIVWQYLPEETQQRITTAMEAAGAKATVERPLAWIAFEADRTLKQHTVRLRIWPGNTDSVVGLAHPHASWIIWSSLQEAS</sequence>
<dbReference type="EMBL" id="CP032829">
    <property type="protein sequence ID" value="AYJ86489.1"/>
    <property type="molecule type" value="Genomic_DNA"/>
</dbReference>
<evidence type="ECO:0000313" key="1">
    <source>
        <dbReference type="EMBL" id="AYJ86489.1"/>
    </source>
</evidence>
<keyword evidence="2" id="KW-1185">Reference proteome</keyword>
<dbReference type="RefSeq" id="WP_121153114.1">
    <property type="nucleotide sequence ID" value="NZ_CP032829.1"/>
</dbReference>
<dbReference type="PIRSF" id="PIRSF012608">
    <property type="entry name" value="UCP012608"/>
    <property type="match status" value="1"/>
</dbReference>
<dbReference type="AlphaFoldDB" id="A0A494TAL6"/>
<accession>A0A494TAL6</accession>
<name>A0A494TAL6_SPHPE</name>
<dbReference type="InterPro" id="IPR011200">
    <property type="entry name" value="UCP012608"/>
</dbReference>
<reference evidence="1 2" key="1">
    <citation type="submission" date="2018-09" db="EMBL/GenBank/DDBJ databases">
        <title>Sphingomonas peninsula sp. nov., isolated from fildes peninsula, Antarctic soil.</title>
        <authorList>
            <person name="Yingchao G."/>
        </authorList>
    </citation>
    <scope>NUCLEOTIDE SEQUENCE [LARGE SCALE GENOMIC DNA]</scope>
    <source>
        <strain evidence="1 2">YZ-8</strain>
    </source>
</reference>
<dbReference type="Pfam" id="PF10094">
    <property type="entry name" value="DUF2332"/>
    <property type="match status" value="1"/>
</dbReference>
<evidence type="ECO:0000313" key="2">
    <source>
        <dbReference type="Proteomes" id="UP000276254"/>
    </source>
</evidence>
<gene>
    <name evidence="1" type="ORF">D3Y57_11570</name>
</gene>
<organism evidence="1 2">
    <name type="scientific">Sphingomonas paeninsulae</name>
    <dbReference type="NCBI Taxonomy" id="2319844"/>
    <lineage>
        <taxon>Bacteria</taxon>
        <taxon>Pseudomonadati</taxon>
        <taxon>Pseudomonadota</taxon>
        <taxon>Alphaproteobacteria</taxon>
        <taxon>Sphingomonadales</taxon>
        <taxon>Sphingomonadaceae</taxon>
        <taxon>Sphingomonas</taxon>
    </lineage>
</organism>
<proteinExistence type="predicted"/>
<dbReference type="OrthoDB" id="7666987at2"/>
<protein>
    <submittedName>
        <fullName evidence="1">DUF2332 family protein</fullName>
    </submittedName>
</protein>
<dbReference type="Proteomes" id="UP000276254">
    <property type="component" value="Chromosome"/>
</dbReference>
<dbReference type="KEGG" id="spha:D3Y57_11570"/>